<protein>
    <submittedName>
        <fullName evidence="1">Sialyltransferase-like protein 1</fullName>
    </submittedName>
</protein>
<dbReference type="Proteomes" id="UP000257109">
    <property type="component" value="Unassembled WGS sequence"/>
</dbReference>
<dbReference type="InterPro" id="IPR044782">
    <property type="entry name" value="SIA1/STLP5"/>
</dbReference>
<organism evidence="1 2">
    <name type="scientific">Mucuna pruriens</name>
    <name type="common">Velvet bean</name>
    <name type="synonym">Dolichos pruriens</name>
    <dbReference type="NCBI Taxonomy" id="157652"/>
    <lineage>
        <taxon>Eukaryota</taxon>
        <taxon>Viridiplantae</taxon>
        <taxon>Streptophyta</taxon>
        <taxon>Embryophyta</taxon>
        <taxon>Tracheophyta</taxon>
        <taxon>Spermatophyta</taxon>
        <taxon>Magnoliopsida</taxon>
        <taxon>eudicotyledons</taxon>
        <taxon>Gunneridae</taxon>
        <taxon>Pentapetalae</taxon>
        <taxon>rosids</taxon>
        <taxon>fabids</taxon>
        <taxon>Fabales</taxon>
        <taxon>Fabaceae</taxon>
        <taxon>Papilionoideae</taxon>
        <taxon>50 kb inversion clade</taxon>
        <taxon>NPAAA clade</taxon>
        <taxon>indigoferoid/millettioid clade</taxon>
        <taxon>Phaseoleae</taxon>
        <taxon>Mucuna</taxon>
    </lineage>
</organism>
<gene>
    <name evidence="1" type="primary">SIA1</name>
    <name evidence="1" type="ORF">CR513_12393</name>
</gene>
<dbReference type="PANTHER" id="PTHR47486:SF1">
    <property type="entry name" value="SIALYLTRANSFERASE-LIKE PROTEIN 1"/>
    <property type="match status" value="1"/>
</dbReference>
<dbReference type="GO" id="GO:0008373">
    <property type="term" value="F:sialyltransferase activity"/>
    <property type="evidence" value="ECO:0007669"/>
    <property type="project" value="InterPro"/>
</dbReference>
<dbReference type="GO" id="GO:0009860">
    <property type="term" value="P:pollen tube growth"/>
    <property type="evidence" value="ECO:0007669"/>
    <property type="project" value="InterPro"/>
</dbReference>
<dbReference type="GO" id="GO:0009846">
    <property type="term" value="P:pollen germination"/>
    <property type="evidence" value="ECO:0007669"/>
    <property type="project" value="InterPro"/>
</dbReference>
<name>A0A371HMG0_MUCPR</name>
<keyword evidence="2" id="KW-1185">Reference proteome</keyword>
<dbReference type="EMBL" id="QJKJ01002169">
    <property type="protein sequence ID" value="RDY03969.1"/>
    <property type="molecule type" value="Genomic_DNA"/>
</dbReference>
<feature type="non-terminal residue" evidence="1">
    <location>
        <position position="1"/>
    </location>
</feature>
<dbReference type="STRING" id="157652.A0A371HMG0"/>
<sequence length="77" mass="8922">MTIVLTIEYLDDHRGGWVDYAPLRIAQLGTKSCTNKTLCEEKINILLPVKPPFHPQQFLAYKSLYIGSARFDQFFPY</sequence>
<reference evidence="1" key="1">
    <citation type="submission" date="2018-05" db="EMBL/GenBank/DDBJ databases">
        <title>Draft genome of Mucuna pruriens seed.</title>
        <authorList>
            <person name="Nnadi N.E."/>
            <person name="Vos R."/>
            <person name="Hasami M.H."/>
            <person name="Devisetty U.K."/>
            <person name="Aguiy J.C."/>
        </authorList>
    </citation>
    <scope>NUCLEOTIDE SEQUENCE [LARGE SCALE GENOMIC DNA]</scope>
    <source>
        <strain evidence="1">JCA_2017</strain>
    </source>
</reference>
<dbReference type="PANTHER" id="PTHR47486">
    <property type="entry name" value="SIALYLTRANSFERASE-LIKE PROTEIN 1"/>
    <property type="match status" value="1"/>
</dbReference>
<evidence type="ECO:0000313" key="2">
    <source>
        <dbReference type="Proteomes" id="UP000257109"/>
    </source>
</evidence>
<dbReference type="AlphaFoldDB" id="A0A371HMG0"/>
<evidence type="ECO:0000313" key="1">
    <source>
        <dbReference type="EMBL" id="RDY03969.1"/>
    </source>
</evidence>
<dbReference type="OrthoDB" id="10264956at2759"/>
<comment type="caution">
    <text evidence="1">The sequence shown here is derived from an EMBL/GenBank/DDBJ whole genome shotgun (WGS) entry which is preliminary data.</text>
</comment>
<proteinExistence type="predicted"/>
<accession>A0A371HMG0</accession>